<dbReference type="InterPro" id="IPR029063">
    <property type="entry name" value="SAM-dependent_MTases_sf"/>
</dbReference>
<dbReference type="HOGENOM" id="CLU_018398_3_1_9"/>
<dbReference type="PANTHER" id="PTHR18895">
    <property type="entry name" value="HEMK METHYLTRANSFERASE"/>
    <property type="match status" value="1"/>
</dbReference>
<dbReference type="SUPFAM" id="SSF53335">
    <property type="entry name" value="S-adenosyl-L-methionine-dependent methyltransferases"/>
    <property type="match status" value="2"/>
</dbReference>
<feature type="binding site" evidence="5">
    <location>
        <position position="333"/>
    </location>
    <ligand>
        <name>S-adenosyl-L-methionine</name>
        <dbReference type="ChEBI" id="CHEBI:59789"/>
    </ligand>
</feature>
<dbReference type="InterPro" id="IPR040758">
    <property type="entry name" value="PrmC_N"/>
</dbReference>
<comment type="caution">
    <text evidence="5">Lacks conserved residue(s) required for the propagation of feature annotation.</text>
</comment>
<evidence type="ECO:0000313" key="10">
    <source>
        <dbReference type="Proteomes" id="UP000034189"/>
    </source>
</evidence>
<evidence type="ECO:0000256" key="3">
    <source>
        <dbReference type="ARBA" id="ARBA00022691"/>
    </source>
</evidence>
<reference evidence="9 10" key="1">
    <citation type="submission" date="2015-03" db="EMBL/GenBank/DDBJ databases">
        <authorList>
            <person name="Abdul Halim M."/>
        </authorList>
    </citation>
    <scope>NUCLEOTIDE SEQUENCE [LARGE SCALE GENOMIC DNA]</scope>
    <source>
        <strain evidence="9 10">ATCC 35681</strain>
    </source>
</reference>
<dbReference type="PANTHER" id="PTHR18895:SF74">
    <property type="entry name" value="MTRF1L RELEASE FACTOR GLUTAMINE METHYLTRANSFERASE"/>
    <property type="match status" value="1"/>
</dbReference>
<name>A0A0F7FGG1_PAEDU</name>
<feature type="domain" description="Release factor glutamine methyltransferase N-terminal" evidence="8">
    <location>
        <begin position="9"/>
        <end position="79"/>
    </location>
</feature>
<dbReference type="EMBL" id="CP011114">
    <property type="protein sequence ID" value="AKG37884.1"/>
    <property type="molecule type" value="Genomic_DNA"/>
</dbReference>
<dbReference type="Proteomes" id="UP000034189">
    <property type="component" value="Chromosome"/>
</dbReference>
<evidence type="ECO:0000313" key="9">
    <source>
        <dbReference type="EMBL" id="AKG37884.1"/>
    </source>
</evidence>
<dbReference type="Pfam" id="PF05175">
    <property type="entry name" value="MTS"/>
    <property type="match status" value="1"/>
</dbReference>
<dbReference type="Pfam" id="PF17827">
    <property type="entry name" value="PrmC_N"/>
    <property type="match status" value="1"/>
</dbReference>
<comment type="catalytic activity">
    <reaction evidence="4 5">
        <text>L-glutaminyl-[peptide chain release factor] + S-adenosyl-L-methionine = N(5)-methyl-L-glutaminyl-[peptide chain release factor] + S-adenosyl-L-homocysteine + H(+)</text>
        <dbReference type="Rhea" id="RHEA:42896"/>
        <dbReference type="Rhea" id="RHEA-COMP:10271"/>
        <dbReference type="Rhea" id="RHEA-COMP:10272"/>
        <dbReference type="ChEBI" id="CHEBI:15378"/>
        <dbReference type="ChEBI" id="CHEBI:30011"/>
        <dbReference type="ChEBI" id="CHEBI:57856"/>
        <dbReference type="ChEBI" id="CHEBI:59789"/>
        <dbReference type="ChEBI" id="CHEBI:61891"/>
        <dbReference type="EC" id="2.1.1.297"/>
    </reaction>
</comment>
<comment type="function">
    <text evidence="5">Methylates the class 1 translation termination release factors RF1/PrfA and RF2/PrfB on the glutamine residue of the universally conserved GGQ motif.</text>
</comment>
<feature type="domain" description="Methyltransferase small" evidence="7">
    <location>
        <begin position="263"/>
        <end position="340"/>
    </location>
</feature>
<dbReference type="Gene3D" id="3.40.50.150">
    <property type="entry name" value="Vaccinia Virus protein VP39"/>
    <property type="match status" value="2"/>
</dbReference>
<dbReference type="NCBIfam" id="TIGR00536">
    <property type="entry name" value="hemK_fam"/>
    <property type="match status" value="1"/>
</dbReference>
<dbReference type="InterPro" id="IPR019874">
    <property type="entry name" value="RF_methyltr_PrmC"/>
</dbReference>
<dbReference type="InterPro" id="IPR002052">
    <property type="entry name" value="DNA_methylase_N6_adenine_CS"/>
</dbReference>
<evidence type="ECO:0000259" key="7">
    <source>
        <dbReference type="Pfam" id="PF05175"/>
    </source>
</evidence>
<dbReference type="HAMAP" id="MF_02126">
    <property type="entry name" value="RF_methyltr_PrmC"/>
    <property type="match status" value="1"/>
</dbReference>
<dbReference type="PROSITE" id="PS00092">
    <property type="entry name" value="N6_MTASE"/>
    <property type="match status" value="1"/>
</dbReference>
<evidence type="ECO:0000256" key="6">
    <source>
        <dbReference type="SAM" id="MobiDB-lite"/>
    </source>
</evidence>
<organism evidence="9 10">
    <name type="scientific">Paenibacillus durus ATCC 35681</name>
    <dbReference type="NCBI Taxonomy" id="1333534"/>
    <lineage>
        <taxon>Bacteria</taxon>
        <taxon>Bacillati</taxon>
        <taxon>Bacillota</taxon>
        <taxon>Bacilli</taxon>
        <taxon>Bacillales</taxon>
        <taxon>Paenibacillaceae</taxon>
        <taxon>Paenibacillus</taxon>
    </lineage>
</organism>
<keyword evidence="3 5" id="KW-0949">S-adenosyl-L-methionine</keyword>
<dbReference type="InterPro" id="IPR050320">
    <property type="entry name" value="N5-glutamine_MTase"/>
</dbReference>
<feature type="compositionally biased region" description="Gly residues" evidence="6">
    <location>
        <begin position="152"/>
        <end position="162"/>
    </location>
</feature>
<feature type="region of interest" description="Disordered" evidence="6">
    <location>
        <begin position="122"/>
        <end position="253"/>
    </location>
</feature>
<dbReference type="PATRIC" id="fig|1333534.5.peg.4492"/>
<feature type="binding site" evidence="5">
    <location>
        <begin position="268"/>
        <end position="272"/>
    </location>
    <ligand>
        <name>S-adenosyl-L-methionine</name>
        <dbReference type="ChEBI" id="CHEBI:59789"/>
    </ligand>
</feature>
<dbReference type="EC" id="2.1.1.297" evidence="5"/>
<feature type="binding site" evidence="5">
    <location>
        <begin position="333"/>
        <end position="336"/>
    </location>
    <ligand>
        <name>substrate</name>
    </ligand>
</feature>
<keyword evidence="2 5" id="KW-0808">Transferase</keyword>
<protein>
    <recommendedName>
        <fullName evidence="5">Release factor glutamine methyltransferase</fullName>
        <shortName evidence="5">RF MTase</shortName>
        <ecNumber evidence="5">2.1.1.297</ecNumber>
    </recommendedName>
    <alternativeName>
        <fullName evidence="5">N5-glutamine methyltransferase PrmC</fullName>
    </alternativeName>
    <alternativeName>
        <fullName evidence="5">Protein-(glutamine-N5) MTase PrmC</fullName>
    </alternativeName>
    <alternativeName>
        <fullName evidence="5">Protein-glutamine N-methyltransferase PrmC</fullName>
    </alternativeName>
</protein>
<dbReference type="GO" id="GO:0032259">
    <property type="term" value="P:methylation"/>
    <property type="evidence" value="ECO:0007669"/>
    <property type="project" value="UniProtKB-KW"/>
</dbReference>
<feature type="compositionally biased region" description="Gly residues" evidence="6">
    <location>
        <begin position="132"/>
        <end position="142"/>
    </location>
</feature>
<feature type="compositionally biased region" description="Gly residues" evidence="6">
    <location>
        <begin position="172"/>
        <end position="182"/>
    </location>
</feature>
<dbReference type="AlphaFoldDB" id="A0A0F7FGG1"/>
<dbReference type="CDD" id="cd02440">
    <property type="entry name" value="AdoMet_MTases"/>
    <property type="match status" value="1"/>
</dbReference>
<sequence>MPQVQSIREAFAEASSFLSGLGVSEPQRSAQLLLEHVLGLSGAAYYMAMADPFPADKREKWETAVTRRGSGEPVQYITGEQEFYGRSFEVTPDVLIPRPETELLVEAVLRYAAELWPQGAAEHEGERAAGVSGAGEPGGATGGVSERAAGVSGAGEPGGATGGVSERAVGVSGAGETGGATGGVSKRAADVSGAGEPGGATGDAGERAAGVSGAGEPGGTTGDAGERAASASDAGEPGETTGDAGERAAGGEYAAARPGRRLTAIDIGAGSGAISVTLAAEAPAWRVLAGDISPAALAVAGHNAERLGAAVELRLGDLLEPFKGVETDILVSNPPYIPGGDIAGLQREVRDHEPRTALDGGEDGLDPYRRMMEQLPLLPATPRLVGFELGLGQAEQVAALLAAAGHWNEIVTIPDLAGIPRHVIGIAR</sequence>
<evidence type="ECO:0000256" key="4">
    <source>
        <dbReference type="ARBA" id="ARBA00048391"/>
    </source>
</evidence>
<proteinExistence type="inferred from homology"/>
<dbReference type="InterPro" id="IPR004556">
    <property type="entry name" value="HemK-like"/>
</dbReference>
<feature type="binding site" evidence="5">
    <location>
        <position position="291"/>
    </location>
    <ligand>
        <name>S-adenosyl-L-methionine</name>
        <dbReference type="ChEBI" id="CHEBI:59789"/>
    </ligand>
</feature>
<feature type="compositionally biased region" description="Gly residues" evidence="6">
    <location>
        <begin position="212"/>
        <end position="222"/>
    </location>
</feature>
<dbReference type="Gene3D" id="1.10.8.10">
    <property type="entry name" value="DNA helicase RuvA subunit, C-terminal domain"/>
    <property type="match status" value="1"/>
</dbReference>
<reference evidence="9 10" key="2">
    <citation type="journal article" date="2016" name="Genome Announc.">
        <title>Genome Sequence of a Gram-Positive Diazotroph, Paenibacillus durus Type Strain ATCC 35681.</title>
        <authorList>
            <person name="Halim M.A."/>
            <person name="Rahman A.Y."/>
            <person name="Sim K.S."/>
            <person name="Yam H.C."/>
            <person name="Rahim A.A."/>
            <person name="Ghazali A.H."/>
            <person name="Najimudin N."/>
        </authorList>
    </citation>
    <scope>NUCLEOTIDE SEQUENCE [LARGE SCALE GENOMIC DNA]</scope>
    <source>
        <strain evidence="9 10">ATCC 35681</strain>
    </source>
</reference>
<comment type="similarity">
    <text evidence="5">Belongs to the protein N5-glutamine methyltransferase family. PrmC subfamily.</text>
</comment>
<dbReference type="InterPro" id="IPR007848">
    <property type="entry name" value="Small_mtfrase_dom"/>
</dbReference>
<accession>A0A0F7FGG1</accession>
<keyword evidence="1 5" id="KW-0489">Methyltransferase</keyword>
<gene>
    <name evidence="5" type="primary">prmC</name>
    <name evidence="9" type="ORF">VK70_20495</name>
</gene>
<evidence type="ECO:0000256" key="5">
    <source>
        <dbReference type="HAMAP-Rule" id="MF_02126"/>
    </source>
</evidence>
<evidence type="ECO:0000259" key="8">
    <source>
        <dbReference type="Pfam" id="PF17827"/>
    </source>
</evidence>
<dbReference type="GO" id="GO:0102559">
    <property type="term" value="F:peptide chain release factor N(5)-glutamine methyltransferase activity"/>
    <property type="evidence" value="ECO:0007669"/>
    <property type="project" value="UniProtKB-EC"/>
</dbReference>
<evidence type="ECO:0000256" key="1">
    <source>
        <dbReference type="ARBA" id="ARBA00022603"/>
    </source>
</evidence>
<dbReference type="GO" id="GO:0003676">
    <property type="term" value="F:nucleic acid binding"/>
    <property type="evidence" value="ECO:0007669"/>
    <property type="project" value="InterPro"/>
</dbReference>
<evidence type="ECO:0000256" key="2">
    <source>
        <dbReference type="ARBA" id="ARBA00022679"/>
    </source>
</evidence>